<dbReference type="AlphaFoldDB" id="A0A448XGB6"/>
<reference evidence="1" key="1">
    <citation type="submission" date="2018-11" db="EMBL/GenBank/DDBJ databases">
        <authorList>
            <consortium name="Pathogen Informatics"/>
        </authorList>
    </citation>
    <scope>NUCLEOTIDE SEQUENCE</scope>
</reference>
<evidence type="ECO:0000313" key="1">
    <source>
        <dbReference type="EMBL" id="VEL35749.1"/>
    </source>
</evidence>
<dbReference type="OrthoDB" id="428159at2759"/>
<name>A0A448XGB6_9PLAT</name>
<organism evidence="1 2">
    <name type="scientific">Protopolystoma xenopodis</name>
    <dbReference type="NCBI Taxonomy" id="117903"/>
    <lineage>
        <taxon>Eukaryota</taxon>
        <taxon>Metazoa</taxon>
        <taxon>Spiralia</taxon>
        <taxon>Lophotrochozoa</taxon>
        <taxon>Platyhelminthes</taxon>
        <taxon>Monogenea</taxon>
        <taxon>Polyopisthocotylea</taxon>
        <taxon>Polystomatidea</taxon>
        <taxon>Polystomatidae</taxon>
        <taxon>Protopolystoma</taxon>
    </lineage>
</organism>
<proteinExistence type="predicted"/>
<feature type="non-terminal residue" evidence="1">
    <location>
        <position position="1"/>
    </location>
</feature>
<accession>A0A448XGB6</accession>
<keyword evidence="2" id="KW-1185">Reference proteome</keyword>
<dbReference type="EMBL" id="CAAALY010250567">
    <property type="protein sequence ID" value="VEL35749.1"/>
    <property type="molecule type" value="Genomic_DNA"/>
</dbReference>
<protein>
    <submittedName>
        <fullName evidence="1">Uncharacterized protein</fullName>
    </submittedName>
</protein>
<gene>
    <name evidence="1" type="ORF">PXEA_LOCUS29189</name>
</gene>
<comment type="caution">
    <text evidence="1">The sequence shown here is derived from an EMBL/GenBank/DDBJ whole genome shotgun (WGS) entry which is preliminary data.</text>
</comment>
<evidence type="ECO:0000313" key="2">
    <source>
        <dbReference type="Proteomes" id="UP000784294"/>
    </source>
</evidence>
<sequence>INIVVSDRFSAEDTTAISDDRTVFAFHVRGVGIKITKSRFHQQIQAHLSTLSVMSPRFLDRTTQLPLCLAKTTQQVTGKHLLSINLCIADKSSPNFESIYRNTRHRLECDFDSFQICLHQEALVLIIDYVNRLLPAIHPILSEQAQAAGHSGISHALEDPCMRASTLSFPASSDIHSTPSNAPGKAFGVSLAALQWADRLGDAEGRALAALRVGRQVEHRLGTKADRQLPIRVTPVSAISSISARKAERRNIRLNAYEQAKSKG</sequence>
<dbReference type="Proteomes" id="UP000784294">
    <property type="component" value="Unassembled WGS sequence"/>
</dbReference>